<feature type="compositionally biased region" description="Polar residues" evidence="1">
    <location>
        <begin position="1"/>
        <end position="10"/>
    </location>
</feature>
<sequence length="128" mass="14704">MSLRNRNQQGYYDDMDSEKAHQQRSSEASSSRLLPTSDIQDLHERLESDPRFSPPVPSVWKRVALLATIALLFWLAFSLQSRPPKVEKVVHANRYSKEHKFRPAASPIITEKMKDGRTKLRGAAPTFR</sequence>
<evidence type="ECO:0000313" key="3">
    <source>
        <dbReference type="Proteomes" id="UP001212997"/>
    </source>
</evidence>
<organism evidence="2 3">
    <name type="scientific">Meripilus lineatus</name>
    <dbReference type="NCBI Taxonomy" id="2056292"/>
    <lineage>
        <taxon>Eukaryota</taxon>
        <taxon>Fungi</taxon>
        <taxon>Dikarya</taxon>
        <taxon>Basidiomycota</taxon>
        <taxon>Agaricomycotina</taxon>
        <taxon>Agaricomycetes</taxon>
        <taxon>Polyporales</taxon>
        <taxon>Meripilaceae</taxon>
        <taxon>Meripilus</taxon>
    </lineage>
</organism>
<name>A0AAD5V6Y7_9APHY</name>
<keyword evidence="3" id="KW-1185">Reference proteome</keyword>
<evidence type="ECO:0008006" key="4">
    <source>
        <dbReference type="Google" id="ProtNLM"/>
    </source>
</evidence>
<feature type="compositionally biased region" description="Basic and acidic residues" evidence="1">
    <location>
        <begin position="40"/>
        <end position="50"/>
    </location>
</feature>
<dbReference type="EMBL" id="JANAWD010000129">
    <property type="protein sequence ID" value="KAJ3486195.1"/>
    <property type="molecule type" value="Genomic_DNA"/>
</dbReference>
<reference evidence="2" key="1">
    <citation type="submission" date="2022-07" db="EMBL/GenBank/DDBJ databases">
        <title>Genome Sequence of Physisporinus lineatus.</title>
        <authorList>
            <person name="Buettner E."/>
        </authorList>
    </citation>
    <scope>NUCLEOTIDE SEQUENCE</scope>
    <source>
        <strain evidence="2">VT162</strain>
    </source>
</reference>
<comment type="caution">
    <text evidence="2">The sequence shown here is derived from an EMBL/GenBank/DDBJ whole genome shotgun (WGS) entry which is preliminary data.</text>
</comment>
<feature type="region of interest" description="Disordered" evidence="1">
    <location>
        <begin position="1"/>
        <end position="55"/>
    </location>
</feature>
<evidence type="ECO:0000256" key="1">
    <source>
        <dbReference type="SAM" id="MobiDB-lite"/>
    </source>
</evidence>
<proteinExistence type="predicted"/>
<accession>A0AAD5V6Y7</accession>
<evidence type="ECO:0000313" key="2">
    <source>
        <dbReference type="EMBL" id="KAJ3486195.1"/>
    </source>
</evidence>
<dbReference type="AlphaFoldDB" id="A0AAD5V6Y7"/>
<protein>
    <recommendedName>
        <fullName evidence="4">Transmembrane protein</fullName>
    </recommendedName>
</protein>
<gene>
    <name evidence="2" type="ORF">NLI96_g4413</name>
</gene>
<feature type="compositionally biased region" description="Polar residues" evidence="1">
    <location>
        <begin position="23"/>
        <end position="39"/>
    </location>
</feature>
<dbReference type="Proteomes" id="UP001212997">
    <property type="component" value="Unassembled WGS sequence"/>
</dbReference>